<name>A0ABP9E0S4_9PSEU</name>
<dbReference type="Proteomes" id="UP001500457">
    <property type="component" value="Unassembled WGS sequence"/>
</dbReference>
<evidence type="ECO:0000256" key="1">
    <source>
        <dbReference type="SAM" id="MobiDB-lite"/>
    </source>
</evidence>
<evidence type="ECO:0000313" key="3">
    <source>
        <dbReference type="Proteomes" id="UP001500457"/>
    </source>
</evidence>
<gene>
    <name evidence="2" type="ORF">GCM10023203_07410</name>
</gene>
<dbReference type="EMBL" id="BAABHQ010000001">
    <property type="protein sequence ID" value="GAA4862331.1"/>
    <property type="molecule type" value="Genomic_DNA"/>
</dbReference>
<feature type="region of interest" description="Disordered" evidence="1">
    <location>
        <begin position="123"/>
        <end position="143"/>
    </location>
</feature>
<proteinExistence type="predicted"/>
<organism evidence="2 3">
    <name type="scientific">Actinomycetospora straminea</name>
    <dbReference type="NCBI Taxonomy" id="663607"/>
    <lineage>
        <taxon>Bacteria</taxon>
        <taxon>Bacillati</taxon>
        <taxon>Actinomycetota</taxon>
        <taxon>Actinomycetes</taxon>
        <taxon>Pseudonocardiales</taxon>
        <taxon>Pseudonocardiaceae</taxon>
        <taxon>Actinomycetospora</taxon>
    </lineage>
</organism>
<protein>
    <submittedName>
        <fullName evidence="2">Uncharacterized protein</fullName>
    </submittedName>
</protein>
<reference evidence="3" key="1">
    <citation type="journal article" date="2019" name="Int. J. Syst. Evol. Microbiol.">
        <title>The Global Catalogue of Microorganisms (GCM) 10K type strain sequencing project: providing services to taxonomists for standard genome sequencing and annotation.</title>
        <authorList>
            <consortium name="The Broad Institute Genomics Platform"/>
            <consortium name="The Broad Institute Genome Sequencing Center for Infectious Disease"/>
            <person name="Wu L."/>
            <person name="Ma J."/>
        </authorList>
    </citation>
    <scope>NUCLEOTIDE SEQUENCE [LARGE SCALE GENOMIC DNA]</scope>
    <source>
        <strain evidence="3">JCM 17983</strain>
    </source>
</reference>
<evidence type="ECO:0000313" key="2">
    <source>
        <dbReference type="EMBL" id="GAA4862331.1"/>
    </source>
</evidence>
<sequence>MEIRANPGGMFEFNAPIDTSQLQAIATGHAQTMERWEDTPQGRRSSGQPLIDEATGAPVRIFDVMLPTGRDGRHELHGVRITSHEAPELTPYSAVELPGLRAKVRQARNGAKGVDVSFSADGIAPAVGSVPRPTRRQAESEAA</sequence>
<accession>A0ABP9E0S4</accession>
<comment type="caution">
    <text evidence="2">The sequence shown here is derived from an EMBL/GenBank/DDBJ whole genome shotgun (WGS) entry which is preliminary data.</text>
</comment>
<keyword evidence="3" id="KW-1185">Reference proteome</keyword>